<proteinExistence type="predicted"/>
<dbReference type="Proteomes" id="UP001295684">
    <property type="component" value="Unassembled WGS sequence"/>
</dbReference>
<feature type="compositionally biased region" description="Basic residues" evidence="1">
    <location>
        <begin position="202"/>
        <end position="211"/>
    </location>
</feature>
<evidence type="ECO:0000313" key="3">
    <source>
        <dbReference type="Proteomes" id="UP001295684"/>
    </source>
</evidence>
<keyword evidence="3" id="KW-1185">Reference proteome</keyword>
<dbReference type="EMBL" id="CAMPGE010001907">
    <property type="protein sequence ID" value="CAI2360711.1"/>
    <property type="molecule type" value="Genomic_DNA"/>
</dbReference>
<feature type="compositionally biased region" description="Basic residues" evidence="1">
    <location>
        <begin position="32"/>
        <end position="43"/>
    </location>
</feature>
<feature type="compositionally biased region" description="Polar residues" evidence="1">
    <location>
        <begin position="46"/>
        <end position="62"/>
    </location>
</feature>
<sequence length="604" mass="69497">MKPKSDHTQVQMKYHDANTIGKQMQKAWNAQKTKKKGTNKRGNRQVSQQEVKENNLSISKDYPRSNTLLEPCILAPKYHHKKYSATEDKEKVKAIMNIKYLPIKVSKHIKKKIKNKEYVPPEVQLDLTVEDPSITVKSKKIEKVPISPKKVRKASMNDEKPTRSRKMPKFPNRAESRQKKRHYRSLGYPSSPSHKTDQTKVQSKKSLKSRIAKRLKKITKRAGNFINPAYRSPKNHTVKPLEGMKDSYDSLQGSKMKSPGLTSRVKTAKSSLDHEKKCLHQEFLKLDTLLREKKQASSSIMFADYLCILKTFNLVSRGPLSEEEETLVTKTWHQISFYFAGNIVTSCENIRVLITGLLGISSSNIFRKQRNSSMSYQPKVFEKHKMNLEDKTGNADSKCFKFRNKAHVRHLQNEFFGKNKKREENITKSKESLDPPKPERKKISIKVTKPQIVIQTNLDDDKDEHKIHEDIEESTENAPKPTEIPKIPAKFTIDEDLKSQNVSKSGKTLKIKSLSKQPQRLSGPGCSFPIKPTEPPALELDVYISENKMEKLIVYKQDDPEEITKLFSKKHNLPNEKETLLLNVIRDQVSKVLTCISEEDEDIE</sequence>
<evidence type="ECO:0000256" key="1">
    <source>
        <dbReference type="SAM" id="MobiDB-lite"/>
    </source>
</evidence>
<protein>
    <submittedName>
        <fullName evidence="2">Uncharacterized protein</fullName>
    </submittedName>
</protein>
<gene>
    <name evidence="2" type="ORF">ECRASSUSDP1_LOCUS2016</name>
</gene>
<evidence type="ECO:0000313" key="2">
    <source>
        <dbReference type="EMBL" id="CAI2360711.1"/>
    </source>
</evidence>
<feature type="compositionally biased region" description="Polar residues" evidence="1">
    <location>
        <begin position="20"/>
        <end position="30"/>
    </location>
</feature>
<feature type="compositionally biased region" description="Basic and acidic residues" evidence="1">
    <location>
        <begin position="421"/>
        <end position="442"/>
    </location>
</feature>
<reference evidence="2" key="1">
    <citation type="submission" date="2023-07" db="EMBL/GenBank/DDBJ databases">
        <authorList>
            <consortium name="AG Swart"/>
            <person name="Singh M."/>
            <person name="Singh A."/>
            <person name="Seah K."/>
            <person name="Emmerich C."/>
        </authorList>
    </citation>
    <scope>NUCLEOTIDE SEQUENCE</scope>
    <source>
        <strain evidence="2">DP1</strain>
    </source>
</reference>
<accession>A0AAD1U2E9</accession>
<feature type="region of interest" description="Disordered" evidence="1">
    <location>
        <begin position="508"/>
        <end position="532"/>
    </location>
</feature>
<name>A0AAD1U2E9_EUPCR</name>
<organism evidence="2 3">
    <name type="scientific">Euplotes crassus</name>
    <dbReference type="NCBI Taxonomy" id="5936"/>
    <lineage>
        <taxon>Eukaryota</taxon>
        <taxon>Sar</taxon>
        <taxon>Alveolata</taxon>
        <taxon>Ciliophora</taxon>
        <taxon>Intramacronucleata</taxon>
        <taxon>Spirotrichea</taxon>
        <taxon>Hypotrichia</taxon>
        <taxon>Euplotida</taxon>
        <taxon>Euplotidae</taxon>
        <taxon>Moneuplotes</taxon>
    </lineage>
</organism>
<feature type="region of interest" description="Disordered" evidence="1">
    <location>
        <begin position="416"/>
        <end position="444"/>
    </location>
</feature>
<feature type="region of interest" description="Disordered" evidence="1">
    <location>
        <begin position="1"/>
        <end position="62"/>
    </location>
</feature>
<comment type="caution">
    <text evidence="2">The sequence shown here is derived from an EMBL/GenBank/DDBJ whole genome shotgun (WGS) entry which is preliminary data.</text>
</comment>
<feature type="region of interest" description="Disordered" evidence="1">
    <location>
        <begin position="145"/>
        <end position="211"/>
    </location>
</feature>
<dbReference type="AlphaFoldDB" id="A0AAD1U2E9"/>